<protein>
    <submittedName>
        <fullName evidence="1">Translesion DNA synthesis-associated protein ImuA</fullName>
    </submittedName>
</protein>
<dbReference type="InterPro" id="IPR047610">
    <property type="entry name" value="ImuA_translesion"/>
</dbReference>
<organism evidence="1 2">
    <name type="scientific">Noviherbaspirillum album</name>
    <dbReference type="NCBI Taxonomy" id="3080276"/>
    <lineage>
        <taxon>Bacteria</taxon>
        <taxon>Pseudomonadati</taxon>
        <taxon>Pseudomonadota</taxon>
        <taxon>Betaproteobacteria</taxon>
        <taxon>Burkholderiales</taxon>
        <taxon>Oxalobacteraceae</taxon>
        <taxon>Noviherbaspirillum</taxon>
    </lineage>
</organism>
<dbReference type="NCBIfam" id="NF033429">
    <property type="entry name" value="ImuA_translesion"/>
    <property type="match status" value="1"/>
</dbReference>
<accession>A0ABU6J587</accession>
<comment type="caution">
    <text evidence="1">The sequence shown here is derived from an EMBL/GenBank/DDBJ whole genome shotgun (WGS) entry which is preliminary data.</text>
</comment>
<proteinExistence type="predicted"/>
<keyword evidence="2" id="KW-1185">Reference proteome</keyword>
<dbReference type="Gene3D" id="3.40.50.300">
    <property type="entry name" value="P-loop containing nucleotide triphosphate hydrolases"/>
    <property type="match status" value="1"/>
</dbReference>
<dbReference type="RefSeq" id="WP_326505104.1">
    <property type="nucleotide sequence ID" value="NZ_JAWIIV010000002.1"/>
</dbReference>
<evidence type="ECO:0000313" key="1">
    <source>
        <dbReference type="EMBL" id="MEC4718379.1"/>
    </source>
</evidence>
<gene>
    <name evidence="1" type="primary">imuA</name>
    <name evidence="1" type="ORF">RY831_04430</name>
</gene>
<dbReference type="SUPFAM" id="SSF52540">
    <property type="entry name" value="P-loop containing nucleoside triphosphate hydrolases"/>
    <property type="match status" value="1"/>
</dbReference>
<dbReference type="Proteomes" id="UP001352263">
    <property type="component" value="Unassembled WGS sequence"/>
</dbReference>
<evidence type="ECO:0000313" key="2">
    <source>
        <dbReference type="Proteomes" id="UP001352263"/>
    </source>
</evidence>
<dbReference type="InterPro" id="IPR027417">
    <property type="entry name" value="P-loop_NTPase"/>
</dbReference>
<sequence length="264" mass="28191">MSIISGSDSTAAEKRDRFFALADSLRDSLWRADALGRSRVTTLSTGYSGLDAELPGNGWNVSALTEILWNHQGGGEFRILAPALKSLSQAGKAIVLLGSPHDLIAPALDQFGIDVRNVLIINVEKPADRLWTAEQVLRSGSAGALISWHPTAKAEHLRRLQVVAAGADGLTFILRPANTRLEPSPAPLRLQCEPAPFGQLTVDVFKRRGPAAAAPVLLPAFFPPSMKRALDRAQRSTVVPVETPYVDSLVSSPVAPRSGVPTLA</sequence>
<dbReference type="InterPro" id="IPR017166">
    <property type="entry name" value="UCP037290"/>
</dbReference>
<reference evidence="1 2" key="1">
    <citation type="submission" date="2023-10" db="EMBL/GenBank/DDBJ databases">
        <title>Noviherbaspirillum sp. CPCC 100848 genome assembly.</title>
        <authorList>
            <person name="Li X.Y."/>
            <person name="Fang X.M."/>
        </authorList>
    </citation>
    <scope>NUCLEOTIDE SEQUENCE [LARGE SCALE GENOMIC DNA]</scope>
    <source>
        <strain evidence="1 2">CPCC 100848</strain>
    </source>
</reference>
<dbReference type="EMBL" id="JAWIIV010000002">
    <property type="protein sequence ID" value="MEC4718379.1"/>
    <property type="molecule type" value="Genomic_DNA"/>
</dbReference>
<name>A0ABU6J587_9BURK</name>
<dbReference type="PIRSF" id="PIRSF037290">
    <property type="entry name" value="UCP037290"/>
    <property type="match status" value="1"/>
</dbReference>